<dbReference type="GO" id="GO:0005737">
    <property type="term" value="C:cytoplasm"/>
    <property type="evidence" value="ECO:0007669"/>
    <property type="project" value="TreeGrafter"/>
</dbReference>
<dbReference type="HAMAP" id="MF_00223">
    <property type="entry name" value="FolE"/>
    <property type="match status" value="1"/>
</dbReference>
<keyword evidence="5" id="KW-0342">GTP-binding</keyword>
<dbReference type="Gene3D" id="3.30.1130.10">
    <property type="match status" value="1"/>
</dbReference>
<dbReference type="Proteomes" id="UP000234857">
    <property type="component" value="Unassembled WGS sequence"/>
</dbReference>
<dbReference type="GO" id="GO:0006730">
    <property type="term" value="P:one-carbon metabolic process"/>
    <property type="evidence" value="ECO:0007669"/>
    <property type="project" value="UniProtKB-UniRule"/>
</dbReference>
<dbReference type="GO" id="GO:0008270">
    <property type="term" value="F:zinc ion binding"/>
    <property type="evidence" value="ECO:0007669"/>
    <property type="project" value="UniProtKB-UniRule"/>
</dbReference>
<dbReference type="PANTHER" id="PTHR11109:SF7">
    <property type="entry name" value="GTP CYCLOHYDROLASE 1"/>
    <property type="match status" value="1"/>
</dbReference>
<keyword evidence="4 5" id="KW-0378">Hydrolase</keyword>
<dbReference type="UniPathway" id="UPA00848">
    <property type="reaction ID" value="UER00151"/>
</dbReference>
<evidence type="ECO:0000256" key="1">
    <source>
        <dbReference type="ARBA" id="ARBA00001052"/>
    </source>
</evidence>
<sequence length="186" mass="20966">MNKEVIIKSVRAILEAIGEDPEREGLVRTPERVANMYVELFSGMGVDPEKVINVQFNEPHEEMIIVKDIPFSSMCEHHMIPFIGKAHIVYIPQDNKITGLSKLIRLVDLYSKRLQLQERLTTQVADSLMKTLNPLGVVVVIEAEHMCMSIRGVKKPGSKTITSAVRGIFHNDIAARSEALSLIREY</sequence>
<dbReference type="FunFam" id="1.10.286.10:FF:000001">
    <property type="entry name" value="GTP cyclohydrolase 1"/>
    <property type="match status" value="1"/>
</dbReference>
<keyword evidence="5" id="KW-0547">Nucleotide-binding</keyword>
<dbReference type="NCBIfam" id="NF006826">
    <property type="entry name" value="PRK09347.1-3"/>
    <property type="match status" value="1"/>
</dbReference>
<dbReference type="GO" id="GO:0003934">
    <property type="term" value="F:GTP cyclohydrolase I activity"/>
    <property type="evidence" value="ECO:0007669"/>
    <property type="project" value="UniProtKB-UniRule"/>
</dbReference>
<comment type="similarity">
    <text evidence="5">Belongs to the GTP cyclohydrolase I family.</text>
</comment>
<dbReference type="InterPro" id="IPR043133">
    <property type="entry name" value="GTP-CH-I_C/QueF"/>
</dbReference>
<evidence type="ECO:0000256" key="5">
    <source>
        <dbReference type="HAMAP-Rule" id="MF_00223"/>
    </source>
</evidence>
<dbReference type="GO" id="GO:0006729">
    <property type="term" value="P:tetrahydrobiopterin biosynthetic process"/>
    <property type="evidence" value="ECO:0007669"/>
    <property type="project" value="TreeGrafter"/>
</dbReference>
<dbReference type="NCBIfam" id="NF006825">
    <property type="entry name" value="PRK09347.1-2"/>
    <property type="match status" value="1"/>
</dbReference>
<evidence type="ECO:0000313" key="8">
    <source>
        <dbReference type="Proteomes" id="UP000234857"/>
    </source>
</evidence>
<evidence type="ECO:0000313" key="7">
    <source>
        <dbReference type="EMBL" id="PLX15268.1"/>
    </source>
</evidence>
<comment type="pathway">
    <text evidence="2 5">Cofactor biosynthesis; 7,8-dihydroneopterin triphosphate biosynthesis; 7,8-dihydroneopterin triphosphate from GTP: step 1/1.</text>
</comment>
<comment type="catalytic activity">
    <reaction evidence="1 5">
        <text>GTP + H2O = 7,8-dihydroneopterin 3'-triphosphate + formate + H(+)</text>
        <dbReference type="Rhea" id="RHEA:17473"/>
        <dbReference type="ChEBI" id="CHEBI:15377"/>
        <dbReference type="ChEBI" id="CHEBI:15378"/>
        <dbReference type="ChEBI" id="CHEBI:15740"/>
        <dbReference type="ChEBI" id="CHEBI:37565"/>
        <dbReference type="ChEBI" id="CHEBI:58462"/>
        <dbReference type="EC" id="3.5.4.16"/>
    </reaction>
</comment>
<feature type="binding site" evidence="5">
    <location>
        <position position="78"/>
    </location>
    <ligand>
        <name>Zn(2+)</name>
        <dbReference type="ChEBI" id="CHEBI:29105"/>
    </ligand>
</feature>
<dbReference type="InterPro" id="IPR043134">
    <property type="entry name" value="GTP-CH-I_N"/>
</dbReference>
<reference evidence="7 8" key="1">
    <citation type="submission" date="2017-11" db="EMBL/GenBank/DDBJ databases">
        <title>Genome-resolved metagenomics identifies genetic mobility, metabolic interactions, and unexpected diversity in perchlorate-reducing communities.</title>
        <authorList>
            <person name="Barnum T.P."/>
            <person name="Figueroa I.A."/>
            <person name="Carlstrom C.I."/>
            <person name="Lucas L.N."/>
            <person name="Engelbrektson A.L."/>
            <person name="Coates J.D."/>
        </authorList>
    </citation>
    <scope>NUCLEOTIDE SEQUENCE [LARGE SCALE GENOMIC DNA]</scope>
    <source>
        <strain evidence="7">BM706</strain>
    </source>
</reference>
<name>A0A2N5Z9B6_MUIH1</name>
<dbReference type="GO" id="GO:0046654">
    <property type="term" value="P:tetrahydrofolate biosynthetic process"/>
    <property type="evidence" value="ECO:0007669"/>
    <property type="project" value="UniProtKB-UniRule"/>
</dbReference>
<comment type="caution">
    <text evidence="7">The sequence shown here is derived from an EMBL/GenBank/DDBJ whole genome shotgun (WGS) entry which is preliminary data.</text>
</comment>
<keyword evidence="3 5" id="KW-0554">One-carbon metabolism</keyword>
<dbReference type="InterPro" id="IPR018234">
    <property type="entry name" value="GTP_CycHdrlase_I_CS"/>
</dbReference>
<gene>
    <name evidence="5 7" type="primary">folE</name>
    <name evidence="7" type="ORF">C0601_13490</name>
</gene>
<dbReference type="Pfam" id="PF01227">
    <property type="entry name" value="GTP_cyclohydroI"/>
    <property type="match status" value="1"/>
</dbReference>
<evidence type="ECO:0000256" key="4">
    <source>
        <dbReference type="ARBA" id="ARBA00022801"/>
    </source>
</evidence>
<dbReference type="InterPro" id="IPR020602">
    <property type="entry name" value="GTP_CycHdrlase_I_dom"/>
</dbReference>
<dbReference type="SUPFAM" id="SSF55620">
    <property type="entry name" value="Tetrahydrobiopterin biosynthesis enzymes-like"/>
    <property type="match status" value="1"/>
</dbReference>
<feature type="domain" description="GTP cyclohydrolase I" evidence="6">
    <location>
        <begin position="8"/>
        <end position="184"/>
    </location>
</feature>
<dbReference type="InterPro" id="IPR001474">
    <property type="entry name" value="GTP_CycHdrlase_I"/>
</dbReference>
<dbReference type="PANTHER" id="PTHR11109">
    <property type="entry name" value="GTP CYCLOHYDROLASE I"/>
    <property type="match status" value="1"/>
</dbReference>
<evidence type="ECO:0000259" key="6">
    <source>
        <dbReference type="Pfam" id="PF01227"/>
    </source>
</evidence>
<proteinExistence type="inferred from homology"/>
<dbReference type="PROSITE" id="PS00859">
    <property type="entry name" value="GTP_CYCLOHYDROL_1_1"/>
    <property type="match status" value="1"/>
</dbReference>
<accession>A0A2N5Z9B6</accession>
<dbReference type="PROSITE" id="PS00860">
    <property type="entry name" value="GTP_CYCLOHYDROL_1_2"/>
    <property type="match status" value="1"/>
</dbReference>
<dbReference type="EMBL" id="PKTG01000143">
    <property type="protein sequence ID" value="PLX15268.1"/>
    <property type="molecule type" value="Genomic_DNA"/>
</dbReference>
<keyword evidence="5" id="KW-0862">Zinc</keyword>
<organism evidence="7 8">
    <name type="scientific">Muiribacterium halophilum</name>
    <dbReference type="NCBI Taxonomy" id="2053465"/>
    <lineage>
        <taxon>Bacteria</taxon>
        <taxon>Candidatus Muiribacteriota</taxon>
        <taxon>Candidatus Muiribacteriia</taxon>
        <taxon>Candidatus Muiribacteriales</taxon>
        <taxon>Candidatus Muiribacteriaceae</taxon>
        <taxon>Candidatus Muiribacterium</taxon>
    </lineage>
</organism>
<comment type="subunit">
    <text evidence="5">Homopolymer.</text>
</comment>
<dbReference type="GO" id="GO:0005525">
    <property type="term" value="F:GTP binding"/>
    <property type="evidence" value="ECO:0007669"/>
    <property type="project" value="UniProtKB-KW"/>
</dbReference>
<evidence type="ECO:0000256" key="3">
    <source>
        <dbReference type="ARBA" id="ARBA00022563"/>
    </source>
</evidence>
<dbReference type="Gene3D" id="1.10.286.10">
    <property type="match status" value="1"/>
</dbReference>
<dbReference type="NCBIfam" id="TIGR00063">
    <property type="entry name" value="folE"/>
    <property type="match status" value="1"/>
</dbReference>
<feature type="binding site" evidence="5">
    <location>
        <position position="147"/>
    </location>
    <ligand>
        <name>Zn(2+)</name>
        <dbReference type="ChEBI" id="CHEBI:29105"/>
    </ligand>
</feature>
<evidence type="ECO:0000256" key="2">
    <source>
        <dbReference type="ARBA" id="ARBA00005080"/>
    </source>
</evidence>
<dbReference type="FunFam" id="3.30.1130.10:FF:000001">
    <property type="entry name" value="GTP cyclohydrolase 1"/>
    <property type="match status" value="1"/>
</dbReference>
<keyword evidence="5" id="KW-0479">Metal-binding</keyword>
<dbReference type="EC" id="3.5.4.16" evidence="5"/>
<protein>
    <recommendedName>
        <fullName evidence="5">GTP cyclohydrolase 1</fullName>
        <ecNumber evidence="5">3.5.4.16</ecNumber>
    </recommendedName>
    <alternativeName>
        <fullName evidence="5">GTP cyclohydrolase I</fullName>
        <shortName evidence="5">GTP-CH-I</shortName>
    </alternativeName>
</protein>
<feature type="binding site" evidence="5">
    <location>
        <position position="75"/>
    </location>
    <ligand>
        <name>Zn(2+)</name>
        <dbReference type="ChEBI" id="CHEBI:29105"/>
    </ligand>
</feature>
<dbReference type="AlphaFoldDB" id="A0A2N5Z9B6"/>